<evidence type="ECO:0000256" key="1">
    <source>
        <dbReference type="SAM" id="Phobius"/>
    </source>
</evidence>
<dbReference type="AlphaFoldDB" id="A0A3A3FSS7"/>
<proteinExistence type="predicted"/>
<dbReference type="InterPro" id="IPR029058">
    <property type="entry name" value="AB_hydrolase_fold"/>
</dbReference>
<evidence type="ECO:0000313" key="3">
    <source>
        <dbReference type="EMBL" id="RJF98833.1"/>
    </source>
</evidence>
<keyword evidence="1" id="KW-1133">Transmembrane helix</keyword>
<feature type="transmembrane region" description="Helical" evidence="1">
    <location>
        <begin position="80"/>
        <end position="101"/>
    </location>
</feature>
<dbReference type="GO" id="GO:0016787">
    <property type="term" value="F:hydrolase activity"/>
    <property type="evidence" value="ECO:0007669"/>
    <property type="project" value="UniProtKB-KW"/>
</dbReference>
<dbReference type="EMBL" id="QYUO01000001">
    <property type="protein sequence ID" value="RJF98833.1"/>
    <property type="molecule type" value="Genomic_DNA"/>
</dbReference>
<feature type="transmembrane region" description="Helical" evidence="1">
    <location>
        <begin position="35"/>
        <end position="59"/>
    </location>
</feature>
<name>A0A3A3FSS7_9BURK</name>
<dbReference type="SUPFAM" id="SSF53474">
    <property type="entry name" value="alpha/beta-Hydrolases"/>
    <property type="match status" value="1"/>
</dbReference>
<sequence>MVARITRLLLVVQFIAGIAIYAALIRWWPQLGIPGAITFSVSTIVLVRMAITANNFVLASRTRSKLPAHYEIGTRELLRLFLHEFAATMFTSSWTMAFRAFSRRVPERPQGLPVLLIHGYGCNSGYWDSMSKALLKTGITHHAIDLEPVIGSIDAYTKQIHEAVEALCRETGHGKLIVVAHSMGGLATRAYLRGHGSARIAKAITLGTPHRGTALAHFGVGINTHQMRWTAVEEEGIASDWLLQLAAEESKDTYRLFVSIYSHHDNIISPQTSSWLDGAKNIEFHAIGHVALGLHPLIQAEVIQQVRAVSREVEASSGKRVLA</sequence>
<accession>A0A3A3FSS7</accession>
<keyword evidence="3" id="KW-0378">Hydrolase</keyword>
<feature type="domain" description="AB hydrolase-1" evidence="2">
    <location>
        <begin position="113"/>
        <end position="210"/>
    </location>
</feature>
<evidence type="ECO:0000313" key="4">
    <source>
        <dbReference type="Proteomes" id="UP000265955"/>
    </source>
</evidence>
<keyword evidence="4" id="KW-1185">Reference proteome</keyword>
<keyword evidence="1" id="KW-0472">Membrane</keyword>
<keyword evidence="1" id="KW-0812">Transmembrane</keyword>
<reference evidence="4" key="1">
    <citation type="submission" date="2018-09" db="EMBL/GenBank/DDBJ databases">
        <authorList>
            <person name="Zhu H."/>
        </authorList>
    </citation>
    <scope>NUCLEOTIDE SEQUENCE [LARGE SCALE GENOMIC DNA]</scope>
    <source>
        <strain evidence="4">K1R23-30</strain>
    </source>
</reference>
<feature type="transmembrane region" description="Helical" evidence="1">
    <location>
        <begin position="7"/>
        <end position="29"/>
    </location>
</feature>
<dbReference type="InterPro" id="IPR000073">
    <property type="entry name" value="AB_hydrolase_1"/>
</dbReference>
<dbReference type="OrthoDB" id="275181at2"/>
<gene>
    <name evidence="3" type="ORF">D3871_10125</name>
</gene>
<dbReference type="Pfam" id="PF00561">
    <property type="entry name" value="Abhydrolase_1"/>
    <property type="match status" value="1"/>
</dbReference>
<comment type="caution">
    <text evidence="3">The sequence shown here is derived from an EMBL/GenBank/DDBJ whole genome shotgun (WGS) entry which is preliminary data.</text>
</comment>
<evidence type="ECO:0000259" key="2">
    <source>
        <dbReference type="Pfam" id="PF00561"/>
    </source>
</evidence>
<protein>
    <submittedName>
        <fullName evidence="3">Alpha/beta fold hydrolase</fullName>
    </submittedName>
</protein>
<organism evidence="3 4">
    <name type="scientific">Noviherbaspirillum saxi</name>
    <dbReference type="NCBI Taxonomy" id="2320863"/>
    <lineage>
        <taxon>Bacteria</taxon>
        <taxon>Pseudomonadati</taxon>
        <taxon>Pseudomonadota</taxon>
        <taxon>Betaproteobacteria</taxon>
        <taxon>Burkholderiales</taxon>
        <taxon>Oxalobacteraceae</taxon>
        <taxon>Noviherbaspirillum</taxon>
    </lineage>
</organism>
<dbReference type="Gene3D" id="3.40.50.1820">
    <property type="entry name" value="alpha/beta hydrolase"/>
    <property type="match status" value="1"/>
</dbReference>
<dbReference type="Proteomes" id="UP000265955">
    <property type="component" value="Unassembled WGS sequence"/>
</dbReference>
<dbReference type="PANTHER" id="PTHR47909">
    <property type="entry name" value="ALPHA/BETA-HYDROLASES SUPERFAMILY PROTEIN"/>
    <property type="match status" value="1"/>
</dbReference>
<dbReference type="PANTHER" id="PTHR47909:SF2">
    <property type="entry name" value="GPI INOSITOL-DEACYLASE"/>
    <property type="match status" value="1"/>
</dbReference>